<keyword evidence="1" id="KW-0472">Membrane</keyword>
<keyword evidence="1" id="KW-1133">Transmembrane helix</keyword>
<name>A0A3A0W4E1_STAGA</name>
<comment type="caution">
    <text evidence="2">The sequence shown here is derived from an EMBL/GenBank/DDBJ whole genome shotgun (WGS) entry which is preliminary data.</text>
</comment>
<evidence type="ECO:0000313" key="2">
    <source>
        <dbReference type="EMBL" id="RIP34867.1"/>
    </source>
</evidence>
<reference evidence="2 3" key="1">
    <citation type="journal article" date="2016" name="Front. Microbiol.">
        <title>Comprehensive Phylogenetic Analysis of Bovine Non-aureus Staphylococci Species Based on Whole-Genome Sequencing.</title>
        <authorList>
            <person name="Naushad S."/>
            <person name="Barkema H.W."/>
            <person name="Luby C."/>
            <person name="Condas L.A."/>
            <person name="Nobrega D.B."/>
            <person name="Carson D.A."/>
            <person name="De Buck J."/>
        </authorList>
    </citation>
    <scope>NUCLEOTIDE SEQUENCE [LARGE SCALE GENOMIC DNA]</scope>
    <source>
        <strain evidence="2 3">SNUC 4781</strain>
    </source>
</reference>
<keyword evidence="1" id="KW-0812">Transmembrane</keyword>
<sequence length="63" mass="7406">MHDKKQQIKCVLVLLCCIVYSVTNMYEHFNLWFLVLLAVVAGTLIHYSVEFIFAVIKKYRSPK</sequence>
<evidence type="ECO:0000313" key="3">
    <source>
        <dbReference type="Proteomes" id="UP000265541"/>
    </source>
</evidence>
<protein>
    <submittedName>
        <fullName evidence="2">Uncharacterized protein</fullName>
    </submittedName>
</protein>
<dbReference type="RefSeq" id="WP_119485109.1">
    <property type="nucleotide sequence ID" value="NZ_QYJN01000003.1"/>
</dbReference>
<dbReference type="EMBL" id="QYJN01000003">
    <property type="protein sequence ID" value="RIP34867.1"/>
    <property type="molecule type" value="Genomic_DNA"/>
</dbReference>
<proteinExistence type="predicted"/>
<dbReference type="AlphaFoldDB" id="A0A3A0W4E1"/>
<organism evidence="2 3">
    <name type="scientific">Staphylococcus gallinarum</name>
    <dbReference type="NCBI Taxonomy" id="1293"/>
    <lineage>
        <taxon>Bacteria</taxon>
        <taxon>Bacillati</taxon>
        <taxon>Bacillota</taxon>
        <taxon>Bacilli</taxon>
        <taxon>Bacillales</taxon>
        <taxon>Staphylococcaceae</taxon>
        <taxon>Staphylococcus</taxon>
    </lineage>
</organism>
<accession>A0A3A0W4E1</accession>
<evidence type="ECO:0000256" key="1">
    <source>
        <dbReference type="SAM" id="Phobius"/>
    </source>
</evidence>
<dbReference type="Proteomes" id="UP000265541">
    <property type="component" value="Unassembled WGS sequence"/>
</dbReference>
<gene>
    <name evidence="2" type="ORF">BUZ14_06740</name>
</gene>
<feature type="transmembrane region" description="Helical" evidence="1">
    <location>
        <begin position="31"/>
        <end position="56"/>
    </location>
</feature>